<proteinExistence type="predicted"/>
<sequence length="76" mass="8653">MILKILGLVAVLFLIYFFFFKMARTNGEAPLRKPKKPKKLQGETMLECAKCSTFVSDKDAIIKEGQFFCSRECANV</sequence>
<protein>
    <submittedName>
        <fullName evidence="3">Prokaryotic metallothionein</fullName>
    </submittedName>
</protein>
<dbReference type="InterPro" id="IPR049708">
    <property type="entry name" value="PP0621-like"/>
</dbReference>
<evidence type="ECO:0000313" key="4">
    <source>
        <dbReference type="Proteomes" id="UP000703590"/>
    </source>
</evidence>
<dbReference type="Proteomes" id="UP000703590">
    <property type="component" value="Unassembled WGS sequence"/>
</dbReference>
<keyword evidence="4" id="KW-1185">Reference proteome</keyword>
<dbReference type="NCBIfam" id="NF041023">
    <property type="entry name" value="PP0621_fam"/>
    <property type="match status" value="1"/>
</dbReference>
<keyword evidence="2" id="KW-0480">Metal-thiolate cluster</keyword>
<evidence type="ECO:0000313" key="3">
    <source>
        <dbReference type="EMBL" id="MBN2963533.1"/>
    </source>
</evidence>
<evidence type="ECO:0000256" key="1">
    <source>
        <dbReference type="ARBA" id="ARBA00022723"/>
    </source>
</evidence>
<dbReference type="EMBL" id="JAFHKK010000002">
    <property type="protein sequence ID" value="MBN2963533.1"/>
    <property type="molecule type" value="Genomic_DNA"/>
</dbReference>
<dbReference type="Gene3D" id="2.30.170.10">
    <property type="match status" value="1"/>
</dbReference>
<name>A0ABS2WQ55_9BACT</name>
<keyword evidence="1" id="KW-0479">Metal-binding</keyword>
<gene>
    <name evidence="3" type="ORF">JWV37_01975</name>
</gene>
<dbReference type="SUPFAM" id="SSF57868">
    <property type="entry name" value="Metallothionein"/>
    <property type="match status" value="1"/>
</dbReference>
<reference evidence="3 4" key="2">
    <citation type="submission" date="2021-02" db="EMBL/GenBank/DDBJ databases">
        <title>Sulfurospirillum tamanensis sp. nov.</title>
        <authorList>
            <person name="Frolova A."/>
            <person name="Merkel A."/>
            <person name="Slobodkin A."/>
        </authorList>
    </citation>
    <scope>NUCLEOTIDE SEQUENCE [LARGE SCALE GENOMIC DNA]</scope>
    <source>
        <strain evidence="3 4">T05b</strain>
    </source>
</reference>
<dbReference type="InterPro" id="IPR017854">
    <property type="entry name" value="Metalthion_dom_sf"/>
</dbReference>
<dbReference type="RefSeq" id="WP_205457971.1">
    <property type="nucleotide sequence ID" value="NZ_JAFHKK010000002.1"/>
</dbReference>
<evidence type="ECO:0000256" key="2">
    <source>
        <dbReference type="ARBA" id="ARBA00022851"/>
    </source>
</evidence>
<comment type="caution">
    <text evidence="3">The sequence shown here is derived from an EMBL/GenBank/DDBJ whole genome shotgun (WGS) entry which is preliminary data.</text>
</comment>
<reference evidence="4" key="1">
    <citation type="submission" date="2021-02" db="EMBL/GenBank/DDBJ databases">
        <title>Sulfurospirillum tamanensis sp. nov.</title>
        <authorList>
            <person name="Merkel A.Y."/>
        </authorList>
    </citation>
    <scope>NUCLEOTIDE SEQUENCE [LARGE SCALE GENOMIC DNA]</scope>
    <source>
        <strain evidence="4">T05b</strain>
    </source>
</reference>
<organism evidence="3 4">
    <name type="scientific">Sulfurospirillum tamanense</name>
    <dbReference type="NCBI Taxonomy" id="2813362"/>
    <lineage>
        <taxon>Bacteria</taxon>
        <taxon>Pseudomonadati</taxon>
        <taxon>Campylobacterota</taxon>
        <taxon>Epsilonproteobacteria</taxon>
        <taxon>Campylobacterales</taxon>
        <taxon>Sulfurospirillaceae</taxon>
        <taxon>Sulfurospirillum</taxon>
    </lineage>
</organism>
<accession>A0ABS2WQ55</accession>